<dbReference type="AlphaFoldDB" id="A0AAD7EYV9"/>
<reference evidence="2" key="1">
    <citation type="submission" date="2023-03" db="EMBL/GenBank/DDBJ databases">
        <title>Massive genome expansion in bonnet fungi (Mycena s.s.) driven by repeated elements and novel gene families across ecological guilds.</title>
        <authorList>
            <consortium name="Lawrence Berkeley National Laboratory"/>
            <person name="Harder C.B."/>
            <person name="Miyauchi S."/>
            <person name="Viragh M."/>
            <person name="Kuo A."/>
            <person name="Thoen E."/>
            <person name="Andreopoulos B."/>
            <person name="Lu D."/>
            <person name="Skrede I."/>
            <person name="Drula E."/>
            <person name="Henrissat B."/>
            <person name="Morin E."/>
            <person name="Kohler A."/>
            <person name="Barry K."/>
            <person name="LaButti K."/>
            <person name="Morin E."/>
            <person name="Salamov A."/>
            <person name="Lipzen A."/>
            <person name="Mereny Z."/>
            <person name="Hegedus B."/>
            <person name="Baldrian P."/>
            <person name="Stursova M."/>
            <person name="Weitz H."/>
            <person name="Taylor A."/>
            <person name="Grigoriev I.V."/>
            <person name="Nagy L.G."/>
            <person name="Martin F."/>
            <person name="Kauserud H."/>
        </authorList>
    </citation>
    <scope>NUCLEOTIDE SEQUENCE</scope>
    <source>
        <strain evidence="2">CBHHK002</strain>
    </source>
</reference>
<comment type="caution">
    <text evidence="2">The sequence shown here is derived from an EMBL/GenBank/DDBJ whole genome shotgun (WGS) entry which is preliminary data.</text>
</comment>
<feature type="signal peptide" evidence="1">
    <location>
        <begin position="1"/>
        <end position="19"/>
    </location>
</feature>
<gene>
    <name evidence="2" type="ORF">DFH08DRAFT_1037337</name>
</gene>
<sequence length="430" mass="47848">MASLILSLFGELLVSIVTAGQEEWVPNATFKPEWTLSHTSSRFREALLSAPSLWTLVEADLDAEGSIEIARLYLERSKVCKIRVHLHYDVQDRAPGTDAEEDSLIVERVHQFVPHINRIWRLSIVLGPEWEAPLLAPLHNIAAQNLQHLEISNETVDRLDSPGSNRALSFVKMVGFIPFPAPLWTASLKHLELWRADADVAGPFVEIVTRCASLAHLYLDMRDIALVLEEEYQYHIPSLTSLQITITDGEDDEFMMTVIDSFNTPSLTELLIDNAHGEQIFALFNSSSLPRASFPALNSLCFINVHPCSCEDDAELSHAISTPPLALFPALSSLTLINQCFTANLVKDIFGPHSQPWPLLQTVTLCPFEGTLEAVSDAIQIAVRSKHQRGEPLPKFRLAPALASLENWQEIGADVEIFDPAEILDAFHSP</sequence>
<evidence type="ECO:0000256" key="1">
    <source>
        <dbReference type="SAM" id="SignalP"/>
    </source>
</evidence>
<dbReference type="SUPFAM" id="SSF52047">
    <property type="entry name" value="RNI-like"/>
    <property type="match status" value="1"/>
</dbReference>
<organism evidence="2 3">
    <name type="scientific">Mycena albidolilacea</name>
    <dbReference type="NCBI Taxonomy" id="1033008"/>
    <lineage>
        <taxon>Eukaryota</taxon>
        <taxon>Fungi</taxon>
        <taxon>Dikarya</taxon>
        <taxon>Basidiomycota</taxon>
        <taxon>Agaricomycotina</taxon>
        <taxon>Agaricomycetes</taxon>
        <taxon>Agaricomycetidae</taxon>
        <taxon>Agaricales</taxon>
        <taxon>Marasmiineae</taxon>
        <taxon>Mycenaceae</taxon>
        <taxon>Mycena</taxon>
    </lineage>
</organism>
<name>A0AAD7EYV9_9AGAR</name>
<dbReference type="EMBL" id="JARIHO010000006">
    <property type="protein sequence ID" value="KAJ7359129.1"/>
    <property type="molecule type" value="Genomic_DNA"/>
</dbReference>
<dbReference type="InterPro" id="IPR032675">
    <property type="entry name" value="LRR_dom_sf"/>
</dbReference>
<keyword evidence="3" id="KW-1185">Reference proteome</keyword>
<evidence type="ECO:0000313" key="2">
    <source>
        <dbReference type="EMBL" id="KAJ7359129.1"/>
    </source>
</evidence>
<accession>A0AAD7EYV9</accession>
<evidence type="ECO:0008006" key="4">
    <source>
        <dbReference type="Google" id="ProtNLM"/>
    </source>
</evidence>
<proteinExistence type="predicted"/>
<dbReference type="Proteomes" id="UP001218218">
    <property type="component" value="Unassembled WGS sequence"/>
</dbReference>
<protein>
    <recommendedName>
        <fullName evidence="4">F-box domain-containing protein</fullName>
    </recommendedName>
</protein>
<keyword evidence="1" id="KW-0732">Signal</keyword>
<evidence type="ECO:0000313" key="3">
    <source>
        <dbReference type="Proteomes" id="UP001218218"/>
    </source>
</evidence>
<feature type="chain" id="PRO_5041962084" description="F-box domain-containing protein" evidence="1">
    <location>
        <begin position="20"/>
        <end position="430"/>
    </location>
</feature>
<dbReference type="Gene3D" id="3.80.10.10">
    <property type="entry name" value="Ribonuclease Inhibitor"/>
    <property type="match status" value="1"/>
</dbReference>